<keyword evidence="3" id="KW-1185">Reference proteome</keyword>
<name>A0ABQ9GSR7_9NEOP</name>
<evidence type="ECO:0000313" key="2">
    <source>
        <dbReference type="EMBL" id="KAJ8875075.1"/>
    </source>
</evidence>
<evidence type="ECO:0000313" key="3">
    <source>
        <dbReference type="Proteomes" id="UP001159363"/>
    </source>
</evidence>
<proteinExistence type="predicted"/>
<protein>
    <submittedName>
        <fullName evidence="2">Uncharacterized protein</fullName>
    </submittedName>
</protein>
<gene>
    <name evidence="2" type="ORF">PR048_022965</name>
</gene>
<evidence type="ECO:0000256" key="1">
    <source>
        <dbReference type="SAM" id="MobiDB-lite"/>
    </source>
</evidence>
<accession>A0ABQ9GSR7</accession>
<comment type="caution">
    <text evidence="2">The sequence shown here is derived from an EMBL/GenBank/DDBJ whole genome shotgun (WGS) entry which is preliminary data.</text>
</comment>
<organism evidence="2 3">
    <name type="scientific">Dryococelus australis</name>
    <dbReference type="NCBI Taxonomy" id="614101"/>
    <lineage>
        <taxon>Eukaryota</taxon>
        <taxon>Metazoa</taxon>
        <taxon>Ecdysozoa</taxon>
        <taxon>Arthropoda</taxon>
        <taxon>Hexapoda</taxon>
        <taxon>Insecta</taxon>
        <taxon>Pterygota</taxon>
        <taxon>Neoptera</taxon>
        <taxon>Polyneoptera</taxon>
        <taxon>Phasmatodea</taxon>
        <taxon>Verophasmatodea</taxon>
        <taxon>Anareolatae</taxon>
        <taxon>Phasmatidae</taxon>
        <taxon>Eurycanthinae</taxon>
        <taxon>Dryococelus</taxon>
    </lineage>
</organism>
<reference evidence="2 3" key="1">
    <citation type="submission" date="2023-02" db="EMBL/GenBank/DDBJ databases">
        <title>LHISI_Scaffold_Assembly.</title>
        <authorList>
            <person name="Stuart O.P."/>
            <person name="Cleave R."/>
            <person name="Magrath M.J.L."/>
            <person name="Mikheyev A.S."/>
        </authorList>
    </citation>
    <scope>NUCLEOTIDE SEQUENCE [LARGE SCALE GENOMIC DNA]</scope>
    <source>
        <strain evidence="2">Daus_M_001</strain>
        <tissue evidence="2">Leg muscle</tissue>
    </source>
</reference>
<dbReference type="EMBL" id="JARBHB010000009">
    <property type="protein sequence ID" value="KAJ8875075.1"/>
    <property type="molecule type" value="Genomic_DNA"/>
</dbReference>
<feature type="region of interest" description="Disordered" evidence="1">
    <location>
        <begin position="401"/>
        <end position="433"/>
    </location>
</feature>
<dbReference type="Proteomes" id="UP001159363">
    <property type="component" value="Chromosome 8"/>
</dbReference>
<sequence>MTSHHIASRRAASRCWEDGLLWKGVPEERHMRTSGLQLSSATIAPAGTCHFLHLGRKSPPSSPPELPIKAVHDKSPNLNEERDSGGVVVRLLASHLGERGSISDGVARRYFRMRESYRTMPLVGGFSRGSPVSPALSFRGAVPYSPRFTLILRKQGSGPAENRARSLDDSAHDRPLKEVAVAQTDTIALRVVWVCREVNGRPLPSLRLPCWYSNVPSPFVTELMTHPVYKVMWDYALCKLIILKQIIWGLLGNQREQSHSTTSLTRVLLASPWLKPAPIEDSQNCVYEMMDGLSFVWPELAVRACASEAASEASCSGALAGCHYSAREPISVRLARARPAHTCWRRHSRRKQHATIQKRNCSFYCELHRRRRGTADWEPVRGRLRGQARASHALGRRRRCGAAPECKGGGKTGDPEETRLPAVSSGTITNCENPGETRPGIEPSLQSTAVPVVLVYLCRLIIVLLVLAIQDSPTVLCVVHDWPTVDQWSRALTVHQLMCRYRVLCMLETYVSVHWLLPRRVARVTPHLAACDSLFVSLQVCYWLRGAHGVFSKKRGSDKGDTATRIKGAIAGMRRAVEWLAGSVLVVLHVSWGFQALSFH</sequence>